<keyword evidence="1" id="KW-0812">Transmembrane</keyword>
<feature type="transmembrane region" description="Helical" evidence="1">
    <location>
        <begin position="30"/>
        <end position="50"/>
    </location>
</feature>
<proteinExistence type="predicted"/>
<comment type="caution">
    <text evidence="4">The sequence shown here is derived from an EMBL/GenBank/DDBJ whole genome shotgun (WGS) entry which is preliminary data.</text>
</comment>
<dbReference type="InterPro" id="IPR000595">
    <property type="entry name" value="cNMP-bd_dom"/>
</dbReference>
<reference evidence="4 5" key="1">
    <citation type="submission" date="2020-08" db="EMBL/GenBank/DDBJ databases">
        <title>Genomic Encyclopedia of Type Strains, Phase IV (KMG-IV): sequencing the most valuable type-strain genomes for metagenomic binning, comparative biology and taxonomic classification.</title>
        <authorList>
            <person name="Goeker M."/>
        </authorList>
    </citation>
    <scope>NUCLEOTIDE SEQUENCE [LARGE SCALE GENOMIC DNA]</scope>
    <source>
        <strain evidence="4 5">DSM 44197</strain>
    </source>
</reference>
<dbReference type="PROSITE" id="PS50042">
    <property type="entry name" value="CNMP_BINDING_3"/>
    <property type="match status" value="1"/>
</dbReference>
<name>A0A7W3LJC9_ACTNM</name>
<dbReference type="InterPro" id="IPR018490">
    <property type="entry name" value="cNMP-bd_dom_sf"/>
</dbReference>
<dbReference type="GO" id="GO:0004016">
    <property type="term" value="F:adenylate cyclase activity"/>
    <property type="evidence" value="ECO:0007669"/>
    <property type="project" value="UniProtKB-ARBA"/>
</dbReference>
<dbReference type="Proteomes" id="UP000572680">
    <property type="component" value="Unassembled WGS sequence"/>
</dbReference>
<evidence type="ECO:0008006" key="6">
    <source>
        <dbReference type="Google" id="ProtNLM"/>
    </source>
</evidence>
<dbReference type="Gene3D" id="2.60.120.10">
    <property type="entry name" value="Jelly Rolls"/>
    <property type="match status" value="1"/>
</dbReference>
<dbReference type="GO" id="GO:0035556">
    <property type="term" value="P:intracellular signal transduction"/>
    <property type="evidence" value="ECO:0007669"/>
    <property type="project" value="InterPro"/>
</dbReference>
<dbReference type="RefSeq" id="WP_182841729.1">
    <property type="nucleotide sequence ID" value="NZ_BAAALP010000003.1"/>
</dbReference>
<evidence type="ECO:0000259" key="3">
    <source>
        <dbReference type="PROSITE" id="PS50125"/>
    </source>
</evidence>
<dbReference type="SUPFAM" id="SSF55073">
    <property type="entry name" value="Nucleotide cyclase"/>
    <property type="match status" value="1"/>
</dbReference>
<evidence type="ECO:0000256" key="1">
    <source>
        <dbReference type="SAM" id="Phobius"/>
    </source>
</evidence>
<gene>
    <name evidence="4" type="ORF">HNR61_000850</name>
</gene>
<evidence type="ECO:0000313" key="4">
    <source>
        <dbReference type="EMBL" id="MBA8949252.1"/>
    </source>
</evidence>
<dbReference type="PANTHER" id="PTHR24567:SF74">
    <property type="entry name" value="HTH-TYPE TRANSCRIPTIONAL REGULATOR ARCR"/>
    <property type="match status" value="1"/>
</dbReference>
<dbReference type="GO" id="GO:0005829">
    <property type="term" value="C:cytosol"/>
    <property type="evidence" value="ECO:0007669"/>
    <property type="project" value="TreeGrafter"/>
</dbReference>
<dbReference type="PANTHER" id="PTHR24567">
    <property type="entry name" value="CRP FAMILY TRANSCRIPTIONAL REGULATORY PROTEIN"/>
    <property type="match status" value="1"/>
</dbReference>
<dbReference type="GO" id="GO:0009190">
    <property type="term" value="P:cyclic nucleotide biosynthetic process"/>
    <property type="evidence" value="ECO:0007669"/>
    <property type="project" value="InterPro"/>
</dbReference>
<dbReference type="EMBL" id="JACJIA010000001">
    <property type="protein sequence ID" value="MBA8949252.1"/>
    <property type="molecule type" value="Genomic_DNA"/>
</dbReference>
<dbReference type="PROSITE" id="PS00888">
    <property type="entry name" value="CNMP_BINDING_1"/>
    <property type="match status" value="1"/>
</dbReference>
<accession>A0A7W3LJC9</accession>
<evidence type="ECO:0000313" key="5">
    <source>
        <dbReference type="Proteomes" id="UP000572680"/>
    </source>
</evidence>
<keyword evidence="1" id="KW-0472">Membrane</keyword>
<dbReference type="PROSITE" id="PS50125">
    <property type="entry name" value="GUANYLATE_CYCLASE_2"/>
    <property type="match status" value="1"/>
</dbReference>
<feature type="domain" description="Guanylate cyclase" evidence="3">
    <location>
        <begin position="235"/>
        <end position="360"/>
    </location>
</feature>
<feature type="domain" description="Cyclic nucleotide-binding" evidence="2">
    <location>
        <begin position="90"/>
        <end position="192"/>
    </location>
</feature>
<organism evidence="4 5">
    <name type="scientific">Actinomadura namibiensis</name>
    <dbReference type="NCBI Taxonomy" id="182080"/>
    <lineage>
        <taxon>Bacteria</taxon>
        <taxon>Bacillati</taxon>
        <taxon>Actinomycetota</taxon>
        <taxon>Actinomycetes</taxon>
        <taxon>Streptosporangiales</taxon>
        <taxon>Thermomonosporaceae</taxon>
        <taxon>Actinomadura</taxon>
    </lineage>
</organism>
<protein>
    <recommendedName>
        <fullName evidence="6">Cyclic nucleotide-binding domain-containing protein</fullName>
    </recommendedName>
</protein>
<dbReference type="InterPro" id="IPR029787">
    <property type="entry name" value="Nucleotide_cyclase"/>
</dbReference>
<keyword evidence="1" id="KW-1133">Transmembrane helix</keyword>
<evidence type="ECO:0000259" key="2">
    <source>
        <dbReference type="PROSITE" id="PS50042"/>
    </source>
</evidence>
<dbReference type="InterPro" id="IPR001054">
    <property type="entry name" value="A/G_cyclase"/>
</dbReference>
<dbReference type="InterPro" id="IPR014710">
    <property type="entry name" value="RmlC-like_jellyroll"/>
</dbReference>
<dbReference type="InterPro" id="IPR050397">
    <property type="entry name" value="Env_Response_Regulators"/>
</dbReference>
<dbReference type="InterPro" id="IPR018488">
    <property type="entry name" value="cNMP-bd_CS"/>
</dbReference>
<dbReference type="Pfam" id="PF00027">
    <property type="entry name" value="cNMP_binding"/>
    <property type="match status" value="1"/>
</dbReference>
<dbReference type="SUPFAM" id="SSF51206">
    <property type="entry name" value="cAMP-binding domain-like"/>
    <property type="match status" value="1"/>
</dbReference>
<dbReference type="AlphaFoldDB" id="A0A7W3LJC9"/>
<dbReference type="GO" id="GO:0003700">
    <property type="term" value="F:DNA-binding transcription factor activity"/>
    <property type="evidence" value="ECO:0007669"/>
    <property type="project" value="TreeGrafter"/>
</dbReference>
<dbReference type="CDD" id="cd00038">
    <property type="entry name" value="CAP_ED"/>
    <property type="match status" value="1"/>
</dbReference>
<keyword evidence="5" id="KW-1185">Reference proteome</keyword>
<dbReference type="Gene3D" id="3.30.70.1230">
    <property type="entry name" value="Nucleotide cyclase"/>
    <property type="match status" value="1"/>
</dbReference>
<dbReference type="SMART" id="SM00100">
    <property type="entry name" value="cNMP"/>
    <property type="match status" value="1"/>
</dbReference>
<sequence>MGSLLVGGLLAAAALVAAVAAGGLVAGPWGAAAGGTLLVAGVPVFGFTWARSVRLLRDAVVADAPAPLPAPLPAVPSPVGTPGGPEGTAFARGLSTGELRTLLDLAHEAVLPAGTVLCREGDPADHVFVLLSGLVRVSVRAGRWQRSVALRGPGEIIGERASLRVRRRSATVTAVHDCHVLVAPAARFLDFLDAHPRMPGELERTLYRRLTEERAGPPGWPEAAWRRAWPEGHCSILFTDIAGFGSRARDDRDRGIVRARMYGLLEEAFAAPLPGLDALHVEDRGDGALVVAPPWTPTRLLVDPVRDRLADGLRRYNREAGAGPGDARWLQLRAALHVGPVERDPRGVSGSAIIQTARLLEAPALKARLRETGADLGFIVSEFVYEHVVRHGGDRTGPAGYARTRVHVKEAALAGWVRLSEPPATRLRAG</sequence>